<dbReference type="Gene3D" id="3.40.190.10">
    <property type="entry name" value="Periplasmic binding protein-like II"/>
    <property type="match status" value="1"/>
</dbReference>
<dbReference type="SUPFAM" id="SSF53850">
    <property type="entry name" value="Periplasmic binding protein-like II"/>
    <property type="match status" value="1"/>
</dbReference>
<evidence type="ECO:0000256" key="8">
    <source>
        <dbReference type="RuleBase" id="RU363032"/>
    </source>
</evidence>
<dbReference type="PANTHER" id="PTHR30177:SF4">
    <property type="entry name" value="OSMOPROTECTANT IMPORT PERMEASE PROTEIN OSMW"/>
    <property type="match status" value="1"/>
</dbReference>
<name>A0A518BTY0_9BACT</name>
<dbReference type="PANTHER" id="PTHR30177">
    <property type="entry name" value="GLYCINE BETAINE/L-PROLINE TRANSPORT SYSTEM PERMEASE PROTEIN PROW"/>
    <property type="match status" value="1"/>
</dbReference>
<dbReference type="EMBL" id="CP036280">
    <property type="protein sequence ID" value="QDU70414.1"/>
    <property type="molecule type" value="Genomic_DNA"/>
</dbReference>
<evidence type="ECO:0000256" key="6">
    <source>
        <dbReference type="ARBA" id="ARBA00035642"/>
    </source>
</evidence>
<dbReference type="GO" id="GO:0022857">
    <property type="term" value="F:transmembrane transporter activity"/>
    <property type="evidence" value="ECO:0007669"/>
    <property type="project" value="InterPro"/>
</dbReference>
<evidence type="ECO:0000256" key="4">
    <source>
        <dbReference type="ARBA" id="ARBA00022989"/>
    </source>
</evidence>
<evidence type="ECO:0000256" key="3">
    <source>
        <dbReference type="ARBA" id="ARBA00022692"/>
    </source>
</evidence>
<dbReference type="Pfam" id="PF00528">
    <property type="entry name" value="BPD_transp_1"/>
    <property type="match status" value="1"/>
</dbReference>
<comment type="similarity">
    <text evidence="6">In the C-terminal section; belongs to the OsmX family.</text>
</comment>
<comment type="similarity">
    <text evidence="7">In the N-terminal section; belongs to the binding-protein-dependent transport system permease family.</text>
</comment>
<feature type="domain" description="ABC transmembrane type-1" evidence="9">
    <location>
        <begin position="15"/>
        <end position="214"/>
    </location>
</feature>
<keyword evidence="11" id="KW-1185">Reference proteome</keyword>
<dbReference type="KEGG" id="mcad:Pan265_02410"/>
<feature type="transmembrane region" description="Helical" evidence="8">
    <location>
        <begin position="149"/>
        <end position="176"/>
    </location>
</feature>
<comment type="similarity">
    <text evidence="8">Belongs to the binding-protein-dependent transport system permease family.</text>
</comment>
<protein>
    <submittedName>
        <fullName evidence="10">Choline transport system permease protein OpuBB</fullName>
    </submittedName>
</protein>
<evidence type="ECO:0000256" key="5">
    <source>
        <dbReference type="ARBA" id="ARBA00023136"/>
    </source>
</evidence>
<keyword evidence="3 8" id="KW-0812">Transmembrane</keyword>
<dbReference type="InterPro" id="IPR000515">
    <property type="entry name" value="MetI-like"/>
</dbReference>
<evidence type="ECO:0000256" key="7">
    <source>
        <dbReference type="ARBA" id="ARBA00035652"/>
    </source>
</evidence>
<feature type="transmembrane region" description="Helical" evidence="8">
    <location>
        <begin position="229"/>
        <end position="248"/>
    </location>
</feature>
<reference evidence="10 11" key="1">
    <citation type="submission" date="2019-02" db="EMBL/GenBank/DDBJ databases">
        <title>Deep-cultivation of Planctomycetes and their phenomic and genomic characterization uncovers novel biology.</title>
        <authorList>
            <person name="Wiegand S."/>
            <person name="Jogler M."/>
            <person name="Boedeker C."/>
            <person name="Pinto D."/>
            <person name="Vollmers J."/>
            <person name="Rivas-Marin E."/>
            <person name="Kohn T."/>
            <person name="Peeters S.H."/>
            <person name="Heuer A."/>
            <person name="Rast P."/>
            <person name="Oberbeckmann S."/>
            <person name="Bunk B."/>
            <person name="Jeske O."/>
            <person name="Meyerdierks A."/>
            <person name="Storesund J.E."/>
            <person name="Kallscheuer N."/>
            <person name="Luecker S."/>
            <person name="Lage O.M."/>
            <person name="Pohl T."/>
            <person name="Merkel B.J."/>
            <person name="Hornburger P."/>
            <person name="Mueller R.-W."/>
            <person name="Bruemmer F."/>
            <person name="Labrenz M."/>
            <person name="Spormann A.M."/>
            <person name="Op den Camp H."/>
            <person name="Overmann J."/>
            <person name="Amann R."/>
            <person name="Jetten M.S.M."/>
            <person name="Mascher T."/>
            <person name="Medema M.H."/>
            <person name="Devos D.P."/>
            <person name="Kaster A.-K."/>
            <person name="Ovreas L."/>
            <person name="Rohde M."/>
            <person name="Galperin M.Y."/>
            <person name="Jogler C."/>
        </authorList>
    </citation>
    <scope>NUCLEOTIDE SEQUENCE [LARGE SCALE GENOMIC DNA]</scope>
    <source>
        <strain evidence="10 11">Pan265</strain>
    </source>
</reference>
<dbReference type="InterPro" id="IPR035906">
    <property type="entry name" value="MetI-like_sf"/>
</dbReference>
<dbReference type="Gene3D" id="3.40.190.120">
    <property type="entry name" value="Osmoprotection protein (prox), domain 2"/>
    <property type="match status" value="1"/>
</dbReference>
<dbReference type="GO" id="GO:0043190">
    <property type="term" value="C:ATP-binding cassette (ABC) transporter complex"/>
    <property type="evidence" value="ECO:0007669"/>
    <property type="project" value="InterPro"/>
</dbReference>
<evidence type="ECO:0000256" key="1">
    <source>
        <dbReference type="ARBA" id="ARBA00004651"/>
    </source>
</evidence>
<dbReference type="OrthoDB" id="9801163at2"/>
<dbReference type="GO" id="GO:0031460">
    <property type="term" value="P:glycine betaine transport"/>
    <property type="evidence" value="ECO:0007669"/>
    <property type="project" value="TreeGrafter"/>
</dbReference>
<evidence type="ECO:0000256" key="2">
    <source>
        <dbReference type="ARBA" id="ARBA00022448"/>
    </source>
</evidence>
<dbReference type="SUPFAM" id="SSF161098">
    <property type="entry name" value="MetI-like"/>
    <property type="match status" value="1"/>
</dbReference>
<dbReference type="PROSITE" id="PS50928">
    <property type="entry name" value="ABC_TM1"/>
    <property type="match status" value="1"/>
</dbReference>
<sequence>MADWLLHLEGTPRLLAWHVLLVLIAIGLASAISIPLGIALARKHPRTRAVILGIASILQTIPGLAFLALIFMLLVLANNTIQQLTASDNALFRSIGLLPTIIALTLYAILPILRNTIVGIRGIDHRLIEAADAMGLTTTQRRQHLELPLAAPVILAGIRTATVWTVGIATLSTLIGQPSLGDPIIAGLQTINAMQVIVGCILASILAILLDGTLAWIESSVANRNKPALITASATLAATAIAALLWLAPAAASDKPAFEVGAKNFNESYILGHLIGQVLEDDYNISYRMGMGSTVVFEALSNSEIDAYVDYSGTIWATVMGQQDLVPKDDMRNAVQEWLRDEKNITCLDSLGFENAYALAIRRSLAEELGITTIEDLARHADQLSIASDQEFFARPEWQRLLDTYSMTFAAQVSMQSAIMYQAAGSGEVDVITAYTTDGRVDTYDLLVLEDPRQAFPPYEALILLSPDAGSDPTVINQLTPLVNTISMQQMRAINRRVDEDGILPQHAATELLSQIDTETRE</sequence>
<organism evidence="10 11">
    <name type="scientific">Mucisphaera calidilacus</name>
    <dbReference type="NCBI Taxonomy" id="2527982"/>
    <lineage>
        <taxon>Bacteria</taxon>
        <taxon>Pseudomonadati</taxon>
        <taxon>Planctomycetota</taxon>
        <taxon>Phycisphaerae</taxon>
        <taxon>Phycisphaerales</taxon>
        <taxon>Phycisphaeraceae</taxon>
        <taxon>Mucisphaera</taxon>
    </lineage>
</organism>
<gene>
    <name evidence="10" type="primary">opuBB</name>
    <name evidence="10" type="ORF">Pan265_02410</name>
</gene>
<dbReference type="AlphaFoldDB" id="A0A518BTY0"/>
<dbReference type="Gene3D" id="1.10.3720.10">
    <property type="entry name" value="MetI-like"/>
    <property type="match status" value="1"/>
</dbReference>
<keyword evidence="5 8" id="KW-0472">Membrane</keyword>
<comment type="subcellular location">
    <subcellularLocation>
        <location evidence="1 8">Cell membrane</location>
        <topology evidence="1 8">Multi-pass membrane protein</topology>
    </subcellularLocation>
</comment>
<evidence type="ECO:0000313" key="11">
    <source>
        <dbReference type="Proteomes" id="UP000320386"/>
    </source>
</evidence>
<accession>A0A518BTY0</accession>
<dbReference type="Pfam" id="PF04069">
    <property type="entry name" value="OpuAC"/>
    <property type="match status" value="1"/>
</dbReference>
<evidence type="ECO:0000313" key="10">
    <source>
        <dbReference type="EMBL" id="QDU70414.1"/>
    </source>
</evidence>
<dbReference type="Proteomes" id="UP000320386">
    <property type="component" value="Chromosome"/>
</dbReference>
<dbReference type="InterPro" id="IPR051204">
    <property type="entry name" value="ABC_transp_perm/SBD"/>
</dbReference>
<feature type="transmembrane region" description="Helical" evidence="8">
    <location>
        <begin position="90"/>
        <end position="113"/>
    </location>
</feature>
<dbReference type="CDD" id="cd06261">
    <property type="entry name" value="TM_PBP2"/>
    <property type="match status" value="1"/>
</dbReference>
<dbReference type="InterPro" id="IPR007210">
    <property type="entry name" value="ABC_Gly_betaine_transp_sub-bd"/>
</dbReference>
<feature type="transmembrane region" description="Helical" evidence="8">
    <location>
        <begin position="15"/>
        <end position="38"/>
    </location>
</feature>
<evidence type="ECO:0000259" key="9">
    <source>
        <dbReference type="PROSITE" id="PS50928"/>
    </source>
</evidence>
<proteinExistence type="inferred from homology"/>
<keyword evidence="2 8" id="KW-0813">Transport</keyword>
<keyword evidence="4 8" id="KW-1133">Transmembrane helix</keyword>
<feature type="transmembrane region" description="Helical" evidence="8">
    <location>
        <begin position="196"/>
        <end position="217"/>
    </location>
</feature>
<feature type="transmembrane region" description="Helical" evidence="8">
    <location>
        <begin position="50"/>
        <end position="78"/>
    </location>
</feature>
<dbReference type="RefSeq" id="WP_145444496.1">
    <property type="nucleotide sequence ID" value="NZ_CP036280.1"/>
</dbReference>